<comment type="subunit">
    <text evidence="5">Part of the 50S ribosomal subunit; part of the 5S rRNA/L5/L18/L25 subcomplex. Contacts the 5S rRNA. Binds to the 5S rRNA independently of L5 and L18.</text>
</comment>
<dbReference type="Pfam" id="PF14693">
    <property type="entry name" value="Ribosomal_TL5_C"/>
    <property type="match status" value="1"/>
</dbReference>
<name>A0A177MAT9_METMH</name>
<dbReference type="GO" id="GO:0006412">
    <property type="term" value="P:translation"/>
    <property type="evidence" value="ECO:0007669"/>
    <property type="project" value="UniProtKB-UniRule"/>
</dbReference>
<evidence type="ECO:0000256" key="5">
    <source>
        <dbReference type="HAMAP-Rule" id="MF_01334"/>
    </source>
</evidence>
<dbReference type="EMBL" id="LUUG01000083">
    <property type="protein sequence ID" value="OAI02475.1"/>
    <property type="molecule type" value="Genomic_DNA"/>
</dbReference>
<dbReference type="InterPro" id="IPR020056">
    <property type="entry name" value="Rbsml_bL25/Gln-tRNA_synth_N"/>
</dbReference>
<evidence type="ECO:0000313" key="9">
    <source>
        <dbReference type="Proteomes" id="UP000078090"/>
    </source>
</evidence>
<protein>
    <recommendedName>
        <fullName evidence="5">Large ribosomal subunit protein bL25</fullName>
    </recommendedName>
    <alternativeName>
        <fullName evidence="5">General stress protein CTC</fullName>
    </alternativeName>
</protein>
<dbReference type="GO" id="GO:0022625">
    <property type="term" value="C:cytosolic large ribosomal subunit"/>
    <property type="evidence" value="ECO:0007669"/>
    <property type="project" value="TreeGrafter"/>
</dbReference>
<evidence type="ECO:0000256" key="3">
    <source>
        <dbReference type="ARBA" id="ARBA00022980"/>
    </source>
</evidence>
<dbReference type="Proteomes" id="UP000078090">
    <property type="component" value="Unassembled WGS sequence"/>
</dbReference>
<evidence type="ECO:0000313" key="8">
    <source>
        <dbReference type="EMBL" id="OAI02475.1"/>
    </source>
</evidence>
<keyword evidence="2 5" id="KW-0694">RNA-binding</keyword>
<dbReference type="HAMAP" id="MF_01336">
    <property type="entry name" value="Ribosomal_bL25"/>
    <property type="match status" value="1"/>
</dbReference>
<evidence type="ECO:0000256" key="4">
    <source>
        <dbReference type="ARBA" id="ARBA00023274"/>
    </source>
</evidence>
<comment type="similarity">
    <text evidence="5">Belongs to the bacterial ribosomal protein bL25 family. CTC subfamily.</text>
</comment>
<dbReference type="NCBIfam" id="NF004130">
    <property type="entry name" value="PRK05618.1-5"/>
    <property type="match status" value="1"/>
</dbReference>
<evidence type="ECO:0000256" key="1">
    <source>
        <dbReference type="ARBA" id="ARBA00022730"/>
    </source>
</evidence>
<dbReference type="PANTHER" id="PTHR33284:SF1">
    <property type="entry name" value="RIBOSOMAL PROTEIN L25_GLN-TRNA SYNTHETASE, ANTI-CODON-BINDING DOMAIN-CONTAINING PROTEIN"/>
    <property type="match status" value="1"/>
</dbReference>
<dbReference type="InterPro" id="IPR011035">
    <property type="entry name" value="Ribosomal_bL25/Gln-tRNA_synth"/>
</dbReference>
<dbReference type="Pfam" id="PF01386">
    <property type="entry name" value="Ribosomal_L25p"/>
    <property type="match status" value="1"/>
</dbReference>
<evidence type="ECO:0000256" key="2">
    <source>
        <dbReference type="ARBA" id="ARBA00022884"/>
    </source>
</evidence>
<dbReference type="InterPro" id="IPR037121">
    <property type="entry name" value="Ribosomal_bL25_C"/>
</dbReference>
<proteinExistence type="inferred from homology"/>
<dbReference type="CDD" id="cd00495">
    <property type="entry name" value="Ribosomal_L25_TL5_CTC"/>
    <property type="match status" value="1"/>
</dbReference>
<feature type="domain" description="Large ribosomal subunit protein bL25 beta" evidence="7">
    <location>
        <begin position="102"/>
        <end position="192"/>
    </location>
</feature>
<keyword evidence="1 5" id="KW-0699">rRNA-binding</keyword>
<organism evidence="8 9">
    <name type="scientific">Methylomonas methanica</name>
    <dbReference type="NCBI Taxonomy" id="421"/>
    <lineage>
        <taxon>Bacteria</taxon>
        <taxon>Pseudomonadati</taxon>
        <taxon>Pseudomonadota</taxon>
        <taxon>Gammaproteobacteria</taxon>
        <taxon>Methylococcales</taxon>
        <taxon>Methylococcaceae</taxon>
        <taxon>Methylomonas</taxon>
    </lineage>
</organism>
<dbReference type="GO" id="GO:0003735">
    <property type="term" value="F:structural constituent of ribosome"/>
    <property type="evidence" value="ECO:0007669"/>
    <property type="project" value="InterPro"/>
</dbReference>
<dbReference type="InterPro" id="IPR020930">
    <property type="entry name" value="Ribosomal_uL5_bac-type"/>
</dbReference>
<feature type="domain" description="Large ribosomal subunit protein bL25 L25" evidence="6">
    <location>
        <begin position="9"/>
        <end position="94"/>
    </location>
</feature>
<dbReference type="NCBIfam" id="NF004128">
    <property type="entry name" value="PRK05618.1-2"/>
    <property type="match status" value="1"/>
</dbReference>
<dbReference type="InterPro" id="IPR029751">
    <property type="entry name" value="Ribosomal_L25_dom"/>
</dbReference>
<keyword evidence="4 5" id="KW-0687">Ribonucleoprotein</keyword>
<evidence type="ECO:0000259" key="7">
    <source>
        <dbReference type="Pfam" id="PF14693"/>
    </source>
</evidence>
<dbReference type="HAMAP" id="MF_01334">
    <property type="entry name" value="Ribosomal_bL25_CTC"/>
    <property type="match status" value="1"/>
</dbReference>
<gene>
    <name evidence="5" type="primary">rplY</name>
    <name evidence="5" type="synonym">ctc</name>
    <name evidence="8" type="ORF">A1332_16475</name>
</gene>
<dbReference type="PANTHER" id="PTHR33284">
    <property type="entry name" value="RIBOSOMAL PROTEIN L25/GLN-TRNA SYNTHETASE, ANTI-CODON-BINDING DOMAIN-CONTAINING PROTEIN"/>
    <property type="match status" value="1"/>
</dbReference>
<dbReference type="GO" id="GO:0008097">
    <property type="term" value="F:5S rRNA binding"/>
    <property type="evidence" value="ECO:0007669"/>
    <property type="project" value="InterPro"/>
</dbReference>
<keyword evidence="3 5" id="KW-0689">Ribosomal protein</keyword>
<accession>A0A177MAT9</accession>
<dbReference type="NCBIfam" id="NF004612">
    <property type="entry name" value="PRK05943.1"/>
    <property type="match status" value="1"/>
</dbReference>
<comment type="caution">
    <text evidence="8">The sequence shown here is derived from an EMBL/GenBank/DDBJ whole genome shotgun (WGS) entry which is preliminary data.</text>
</comment>
<dbReference type="InterPro" id="IPR020057">
    <property type="entry name" value="Ribosomal_bL25_b-dom"/>
</dbReference>
<dbReference type="Gene3D" id="2.40.240.10">
    <property type="entry name" value="Ribosomal Protein L25, Chain P"/>
    <property type="match status" value="1"/>
</dbReference>
<dbReference type="Gene3D" id="2.170.120.20">
    <property type="entry name" value="Ribosomal protein L25, beta domain"/>
    <property type="match status" value="1"/>
</dbReference>
<sequence>MANVFEFVAEARSASGSSAAKVVRRQGKVPAVVYGGNGAPEMLLLDHNEVVKHLVHEAVYSHVLDLKIDGKTEKAVLKHIQRHPAKPIVLHMDFMRVDETHKLKVHVPLHFVNEAISVGVKKGGLVTHAMADVEVLCMPSALPEFIEVDLANVDVGSTIHLSDLVLPAGVEIAALQHGAEHDHPVAQIVKPRSAEVAE</sequence>
<dbReference type="AlphaFoldDB" id="A0A177MAT9"/>
<dbReference type="InterPro" id="IPR020055">
    <property type="entry name" value="Ribosomal_bL25_short"/>
</dbReference>
<comment type="function">
    <text evidence="5">This is one of the proteins that binds to the 5S RNA in the ribosome where it forms part of the central protuberance.</text>
</comment>
<evidence type="ECO:0000259" key="6">
    <source>
        <dbReference type="Pfam" id="PF01386"/>
    </source>
</evidence>
<dbReference type="RefSeq" id="WP_064009326.1">
    <property type="nucleotide sequence ID" value="NZ_LUUG01000083.1"/>
</dbReference>
<dbReference type="NCBIfam" id="TIGR00731">
    <property type="entry name" value="bL25_bact_ctc"/>
    <property type="match status" value="1"/>
</dbReference>
<dbReference type="SUPFAM" id="SSF50715">
    <property type="entry name" value="Ribosomal protein L25-like"/>
    <property type="match status" value="1"/>
</dbReference>
<dbReference type="InterPro" id="IPR001021">
    <property type="entry name" value="Ribosomal_bL25_long"/>
</dbReference>
<dbReference type="OrthoDB" id="9806411at2"/>
<reference evidence="9" key="1">
    <citation type="submission" date="2016-03" db="EMBL/GenBank/DDBJ databases">
        <authorList>
            <person name="Heylen K."/>
            <person name="De Vos P."/>
            <person name="Vekeman B."/>
        </authorList>
    </citation>
    <scope>NUCLEOTIDE SEQUENCE [LARGE SCALE GENOMIC DNA]</scope>
    <source>
        <strain evidence="9">R-45363</strain>
    </source>
</reference>